<keyword evidence="2" id="KW-1185">Reference proteome</keyword>
<name>A0A0V1FYM8_TRIPS</name>
<evidence type="ECO:0000313" key="1">
    <source>
        <dbReference type="EMBL" id="KRY91010.1"/>
    </source>
</evidence>
<comment type="caution">
    <text evidence="1">The sequence shown here is derived from an EMBL/GenBank/DDBJ whole genome shotgun (WGS) entry which is preliminary data.</text>
</comment>
<gene>
    <name evidence="1" type="ORF">T4D_5559</name>
</gene>
<dbReference type="EMBL" id="JYDT01000016">
    <property type="protein sequence ID" value="KRY91010.1"/>
    <property type="molecule type" value="Genomic_DNA"/>
</dbReference>
<proteinExistence type="predicted"/>
<evidence type="ECO:0000313" key="2">
    <source>
        <dbReference type="Proteomes" id="UP000054995"/>
    </source>
</evidence>
<sequence>MLAPAIGHGISLDGLVISAVKFRSRATWATLPLPGKSSVIILRRHRARKAFLSNTKMSLFG</sequence>
<dbReference type="Proteomes" id="UP000054995">
    <property type="component" value="Unassembled WGS sequence"/>
</dbReference>
<reference evidence="1 2" key="1">
    <citation type="submission" date="2015-01" db="EMBL/GenBank/DDBJ databases">
        <title>Evolution of Trichinella species and genotypes.</title>
        <authorList>
            <person name="Korhonen P.K."/>
            <person name="Edoardo P."/>
            <person name="Giuseppe L.R."/>
            <person name="Gasser R.B."/>
        </authorList>
    </citation>
    <scope>NUCLEOTIDE SEQUENCE [LARGE SCALE GENOMIC DNA]</scope>
    <source>
        <strain evidence="1">ISS470</strain>
    </source>
</reference>
<organism evidence="1 2">
    <name type="scientific">Trichinella pseudospiralis</name>
    <name type="common">Parasitic roundworm</name>
    <dbReference type="NCBI Taxonomy" id="6337"/>
    <lineage>
        <taxon>Eukaryota</taxon>
        <taxon>Metazoa</taxon>
        <taxon>Ecdysozoa</taxon>
        <taxon>Nematoda</taxon>
        <taxon>Enoplea</taxon>
        <taxon>Dorylaimia</taxon>
        <taxon>Trichinellida</taxon>
        <taxon>Trichinellidae</taxon>
        <taxon>Trichinella</taxon>
    </lineage>
</organism>
<protein>
    <submittedName>
        <fullName evidence="1">Uncharacterized protein</fullName>
    </submittedName>
</protein>
<dbReference type="AlphaFoldDB" id="A0A0V1FYM8"/>
<accession>A0A0V1FYM8</accession>